<dbReference type="HAMAP" id="MF_00189">
    <property type="entry name" value="YciB"/>
    <property type="match status" value="1"/>
</dbReference>
<comment type="similarity">
    <text evidence="5">Belongs to the YciB family.</text>
</comment>
<keyword evidence="7" id="KW-1185">Reference proteome</keyword>
<feature type="transmembrane region" description="Helical" evidence="5">
    <location>
        <begin position="103"/>
        <end position="125"/>
    </location>
</feature>
<dbReference type="InterPro" id="IPR006008">
    <property type="entry name" value="YciB"/>
</dbReference>
<evidence type="ECO:0000256" key="1">
    <source>
        <dbReference type="ARBA" id="ARBA00022475"/>
    </source>
</evidence>
<feature type="transmembrane region" description="Helical" evidence="5">
    <location>
        <begin position="42"/>
        <end position="63"/>
    </location>
</feature>
<reference evidence="6 7" key="1">
    <citation type="submission" date="2016-10" db="EMBL/GenBank/DDBJ databases">
        <authorList>
            <person name="de Groot N.N."/>
        </authorList>
    </citation>
    <scope>NUCLEOTIDE SEQUENCE [LARGE SCALE GENOMIC DNA]</scope>
    <source>
        <strain evidence="6 7">CGMCC 1.10959</strain>
    </source>
</reference>
<evidence type="ECO:0000313" key="6">
    <source>
        <dbReference type="EMBL" id="SFU17528.1"/>
    </source>
</evidence>
<sequence length="208" mass="23755">MAEPKEINMVLKQVLELGPTVAFFLLYLKIQDKTYSFGGTDYSGFIVAAVVFVPILLVSMAILWRLTGHLSRMQIFTAFMVIFFGGLTAWFNDERFFKMKTSIVYGCFSALLGIGLAQGKSYLAWVMGDLIPMENQGWMILTRRLFVFFIVLAIGNELVWRNMSEAAWVKIETFAFPAVLFGFLWWQIVALQKFMIDPEDKADPDVRA</sequence>
<dbReference type="PANTHER" id="PTHR36917:SF1">
    <property type="entry name" value="INNER MEMBRANE-SPANNING PROTEIN YCIB"/>
    <property type="match status" value="1"/>
</dbReference>
<dbReference type="GO" id="GO:0005886">
    <property type="term" value="C:plasma membrane"/>
    <property type="evidence" value="ECO:0007669"/>
    <property type="project" value="UniProtKB-SubCell"/>
</dbReference>
<dbReference type="Proteomes" id="UP000182466">
    <property type="component" value="Unassembled WGS sequence"/>
</dbReference>
<dbReference type="eggNOG" id="COG2917">
    <property type="taxonomic scope" value="Bacteria"/>
</dbReference>
<evidence type="ECO:0000256" key="2">
    <source>
        <dbReference type="ARBA" id="ARBA00022692"/>
    </source>
</evidence>
<gene>
    <name evidence="5" type="primary">yciB</name>
    <name evidence="6" type="ORF">SAMN05216236_14018</name>
</gene>
<evidence type="ECO:0000256" key="4">
    <source>
        <dbReference type="ARBA" id="ARBA00023136"/>
    </source>
</evidence>
<evidence type="ECO:0000256" key="5">
    <source>
        <dbReference type="HAMAP-Rule" id="MF_00189"/>
    </source>
</evidence>
<dbReference type="OrthoDB" id="9788219at2"/>
<dbReference type="STRING" id="999627.SAMN05216236_14018"/>
<keyword evidence="5" id="KW-0997">Cell inner membrane</keyword>
<keyword evidence="3 5" id="KW-1133">Transmembrane helix</keyword>
<dbReference type="AlphaFoldDB" id="A0A1I7E0S3"/>
<accession>A0A1I7E0S3</accession>
<name>A0A1I7E0S3_9RHOB</name>
<keyword evidence="4 5" id="KW-0472">Membrane</keyword>
<evidence type="ECO:0000313" key="7">
    <source>
        <dbReference type="Proteomes" id="UP000182466"/>
    </source>
</evidence>
<dbReference type="PANTHER" id="PTHR36917">
    <property type="entry name" value="INTRACELLULAR SEPTATION PROTEIN A-RELATED"/>
    <property type="match status" value="1"/>
</dbReference>
<comment type="function">
    <text evidence="5">Plays a role in cell envelope biogenesis, maintenance of cell envelope integrity and membrane homeostasis.</text>
</comment>
<organism evidence="6 7">
    <name type="scientific">Sedimentitalea nanhaiensis</name>
    <dbReference type="NCBI Taxonomy" id="999627"/>
    <lineage>
        <taxon>Bacteria</taxon>
        <taxon>Pseudomonadati</taxon>
        <taxon>Pseudomonadota</taxon>
        <taxon>Alphaproteobacteria</taxon>
        <taxon>Rhodobacterales</taxon>
        <taxon>Paracoccaceae</taxon>
        <taxon>Sedimentitalea</taxon>
    </lineage>
</organism>
<feature type="transmembrane region" description="Helical" evidence="5">
    <location>
        <begin position="75"/>
        <end position="91"/>
    </location>
</feature>
<dbReference type="Pfam" id="PF04279">
    <property type="entry name" value="IspA"/>
    <property type="match status" value="1"/>
</dbReference>
<keyword evidence="1 5" id="KW-1003">Cell membrane</keyword>
<dbReference type="RefSeq" id="WP_027261109.1">
    <property type="nucleotide sequence ID" value="NZ_FPAW01000040.1"/>
</dbReference>
<evidence type="ECO:0000256" key="3">
    <source>
        <dbReference type="ARBA" id="ARBA00022989"/>
    </source>
</evidence>
<protein>
    <recommendedName>
        <fullName evidence="5">Inner membrane-spanning protein YciB</fullName>
    </recommendedName>
</protein>
<comment type="subcellular location">
    <subcellularLocation>
        <location evidence="5">Cell inner membrane</location>
        <topology evidence="5">Multi-pass membrane protein</topology>
    </subcellularLocation>
</comment>
<dbReference type="EMBL" id="FPAW01000040">
    <property type="protein sequence ID" value="SFU17528.1"/>
    <property type="molecule type" value="Genomic_DNA"/>
</dbReference>
<proteinExistence type="inferred from homology"/>
<feature type="transmembrane region" description="Helical" evidence="5">
    <location>
        <begin position="137"/>
        <end position="155"/>
    </location>
</feature>
<keyword evidence="2 5" id="KW-0812">Transmembrane</keyword>
<feature type="transmembrane region" description="Helical" evidence="5">
    <location>
        <begin position="167"/>
        <end position="186"/>
    </location>
</feature>